<evidence type="ECO:0000259" key="1">
    <source>
        <dbReference type="Pfam" id="PF13649"/>
    </source>
</evidence>
<dbReference type="OMA" id="DCMALYE"/>
<organism evidence="2 3">
    <name type="scientific">Talaromyces islandicus</name>
    <name type="common">Penicillium islandicum</name>
    <dbReference type="NCBI Taxonomy" id="28573"/>
    <lineage>
        <taxon>Eukaryota</taxon>
        <taxon>Fungi</taxon>
        <taxon>Dikarya</taxon>
        <taxon>Ascomycota</taxon>
        <taxon>Pezizomycotina</taxon>
        <taxon>Eurotiomycetes</taxon>
        <taxon>Eurotiomycetidae</taxon>
        <taxon>Eurotiales</taxon>
        <taxon>Trichocomaceae</taxon>
        <taxon>Talaromyces</taxon>
        <taxon>Talaromyces sect. Islandici</taxon>
    </lineage>
</organism>
<dbReference type="InterPro" id="IPR050508">
    <property type="entry name" value="Methyltransf_Superfamily"/>
</dbReference>
<gene>
    <name evidence="2" type="ORF">PISL3812_02682</name>
</gene>
<dbReference type="EMBL" id="CVMT01000002">
    <property type="protein sequence ID" value="CRG85643.1"/>
    <property type="molecule type" value="Genomic_DNA"/>
</dbReference>
<dbReference type="STRING" id="28573.A0A0U1LSV3"/>
<sequence>MTVEITVENALLARARASHNTDDCMALYQEWAATYNEVLADASQNYVAPVLVAQTALKWRPQPRGPILDAGCGTGLVGEALSRSATVTVDGIDLSPAMLKVARQTGIYRDLDIGDLNHRIEKPDESYDIVTCAGTFTEGHVGPDPALREFLRVTKKNGLVVATILNKIWKSGGYKTEIEKLEAEGLLKVLSMEIKDYRKGAGDKATFVVLEKIVST</sequence>
<dbReference type="Gene3D" id="3.40.50.150">
    <property type="entry name" value="Vaccinia Virus protein VP39"/>
    <property type="match status" value="1"/>
</dbReference>
<dbReference type="OrthoDB" id="66144at2759"/>
<protein>
    <recommendedName>
        <fullName evidence="1">Methyltransferase domain-containing protein</fullName>
    </recommendedName>
</protein>
<dbReference type="GO" id="GO:0008168">
    <property type="term" value="F:methyltransferase activity"/>
    <property type="evidence" value="ECO:0007669"/>
    <property type="project" value="TreeGrafter"/>
</dbReference>
<accession>A0A0U1LSV3</accession>
<dbReference type="SUPFAM" id="SSF53335">
    <property type="entry name" value="S-adenosyl-L-methionine-dependent methyltransferases"/>
    <property type="match status" value="1"/>
</dbReference>
<dbReference type="Proteomes" id="UP000054383">
    <property type="component" value="Unassembled WGS sequence"/>
</dbReference>
<dbReference type="AlphaFoldDB" id="A0A0U1LSV3"/>
<dbReference type="PANTHER" id="PTHR42912">
    <property type="entry name" value="METHYLTRANSFERASE"/>
    <property type="match status" value="1"/>
</dbReference>
<dbReference type="InterPro" id="IPR041698">
    <property type="entry name" value="Methyltransf_25"/>
</dbReference>
<evidence type="ECO:0000313" key="2">
    <source>
        <dbReference type="EMBL" id="CRG85643.1"/>
    </source>
</evidence>
<name>A0A0U1LSV3_TALIS</name>
<proteinExistence type="predicted"/>
<dbReference type="Pfam" id="PF13649">
    <property type="entry name" value="Methyltransf_25"/>
    <property type="match status" value="1"/>
</dbReference>
<feature type="domain" description="Methyltransferase" evidence="1">
    <location>
        <begin position="67"/>
        <end position="158"/>
    </location>
</feature>
<reference evidence="2 3" key="1">
    <citation type="submission" date="2015-04" db="EMBL/GenBank/DDBJ databases">
        <authorList>
            <person name="Syromyatnikov M.Y."/>
            <person name="Popov V.N."/>
        </authorList>
    </citation>
    <scope>NUCLEOTIDE SEQUENCE [LARGE SCALE GENOMIC DNA]</scope>
    <source>
        <strain evidence="2">WF-38-12</strain>
    </source>
</reference>
<keyword evidence="3" id="KW-1185">Reference proteome</keyword>
<dbReference type="CDD" id="cd02440">
    <property type="entry name" value="AdoMet_MTases"/>
    <property type="match status" value="1"/>
</dbReference>
<evidence type="ECO:0000313" key="3">
    <source>
        <dbReference type="Proteomes" id="UP000054383"/>
    </source>
</evidence>
<dbReference type="InterPro" id="IPR029063">
    <property type="entry name" value="SAM-dependent_MTases_sf"/>
</dbReference>